<evidence type="ECO:0000256" key="8">
    <source>
        <dbReference type="RuleBase" id="RU363032"/>
    </source>
</evidence>
<evidence type="ECO:0000256" key="6">
    <source>
        <dbReference type="ARBA" id="ARBA00022989"/>
    </source>
</evidence>
<feature type="transmembrane region" description="Helical" evidence="8">
    <location>
        <begin position="110"/>
        <end position="131"/>
    </location>
</feature>
<accession>A0A7X1KSY5</accession>
<evidence type="ECO:0000256" key="1">
    <source>
        <dbReference type="ARBA" id="ARBA00004429"/>
    </source>
</evidence>
<feature type="transmembrane region" description="Helical" evidence="8">
    <location>
        <begin position="188"/>
        <end position="209"/>
    </location>
</feature>
<dbReference type="Proteomes" id="UP000546173">
    <property type="component" value="Unassembled WGS sequence"/>
</dbReference>
<evidence type="ECO:0000256" key="5">
    <source>
        <dbReference type="ARBA" id="ARBA00022692"/>
    </source>
</evidence>
<feature type="transmembrane region" description="Helical" evidence="8">
    <location>
        <begin position="137"/>
        <end position="156"/>
    </location>
</feature>
<sequence length="272" mass="29328">MSMGRRNDLSDIALKGILYLVAWAALILLLAPTLIVLIVSFTDSYSLRFPPQGFSTRWYVALLKAFTLHFAAWNSFLVASMTTLLCVVMGTAASLAIARSTSKTARCLDALFMSPLILPGLAFGLSALIFFSELGVPVSMTTLVIGHTVVCVPYVIRTTSSALMQLPPALLESAASLGASRAHALRRITLPLIAPGIAAGAFIAFMSSFDNTAVSLFLRDARTDMLPIRMWQDLESKLDVTIAALSSVLVIVTLVMMVVMEKLTGISRRIRG</sequence>
<keyword evidence="4" id="KW-0997">Cell inner membrane</keyword>
<keyword evidence="2 8" id="KW-0813">Transport</keyword>
<dbReference type="RefSeq" id="WP_185793849.1">
    <property type="nucleotide sequence ID" value="NZ_JACMYH010000001.1"/>
</dbReference>
<dbReference type="AlphaFoldDB" id="A0A7X1KSY5"/>
<organism evidence="10 11">
    <name type="scientific">Pseudomonas baltica</name>
    <dbReference type="NCBI Taxonomy" id="2762576"/>
    <lineage>
        <taxon>Bacteria</taxon>
        <taxon>Pseudomonadati</taxon>
        <taxon>Pseudomonadota</taxon>
        <taxon>Gammaproteobacteria</taxon>
        <taxon>Pseudomonadales</taxon>
        <taxon>Pseudomonadaceae</taxon>
        <taxon>Pseudomonas</taxon>
    </lineage>
</organism>
<name>A0A7X1KSY5_9PSED</name>
<feature type="transmembrane region" description="Helical" evidence="8">
    <location>
        <begin position="240"/>
        <end position="260"/>
    </location>
</feature>
<feature type="transmembrane region" description="Helical" evidence="8">
    <location>
        <begin position="12"/>
        <end position="41"/>
    </location>
</feature>
<keyword evidence="6 8" id="KW-1133">Transmembrane helix</keyword>
<dbReference type="PROSITE" id="PS50928">
    <property type="entry name" value="ABC_TM1"/>
    <property type="match status" value="1"/>
</dbReference>
<evidence type="ECO:0000313" key="11">
    <source>
        <dbReference type="Proteomes" id="UP000546173"/>
    </source>
</evidence>
<dbReference type="InterPro" id="IPR000515">
    <property type="entry name" value="MetI-like"/>
</dbReference>
<keyword evidence="11" id="KW-1185">Reference proteome</keyword>
<keyword evidence="7 8" id="KW-0472">Membrane</keyword>
<proteinExistence type="inferred from homology"/>
<evidence type="ECO:0000256" key="3">
    <source>
        <dbReference type="ARBA" id="ARBA00022475"/>
    </source>
</evidence>
<dbReference type="PANTHER" id="PTHR43357:SF4">
    <property type="entry name" value="INNER MEMBRANE ABC TRANSPORTER PERMEASE PROTEIN YDCV"/>
    <property type="match status" value="1"/>
</dbReference>
<dbReference type="Pfam" id="PF00528">
    <property type="entry name" value="BPD_transp_1"/>
    <property type="match status" value="1"/>
</dbReference>
<dbReference type="PANTHER" id="PTHR43357">
    <property type="entry name" value="INNER MEMBRANE ABC TRANSPORTER PERMEASE PROTEIN YDCV"/>
    <property type="match status" value="1"/>
</dbReference>
<dbReference type="CDD" id="cd06261">
    <property type="entry name" value="TM_PBP2"/>
    <property type="match status" value="1"/>
</dbReference>
<feature type="domain" description="ABC transmembrane type-1" evidence="9">
    <location>
        <begin position="72"/>
        <end position="260"/>
    </location>
</feature>
<evidence type="ECO:0000259" key="9">
    <source>
        <dbReference type="PROSITE" id="PS50928"/>
    </source>
</evidence>
<evidence type="ECO:0000313" key="10">
    <source>
        <dbReference type="EMBL" id="MBC2678058.1"/>
    </source>
</evidence>
<keyword evidence="5 8" id="KW-0812">Transmembrane</keyword>
<dbReference type="GO" id="GO:0005886">
    <property type="term" value="C:plasma membrane"/>
    <property type="evidence" value="ECO:0007669"/>
    <property type="project" value="UniProtKB-SubCell"/>
</dbReference>
<comment type="subcellular location">
    <subcellularLocation>
        <location evidence="1">Cell inner membrane</location>
        <topology evidence="1">Multi-pass membrane protein</topology>
    </subcellularLocation>
    <subcellularLocation>
        <location evidence="8">Cell membrane</location>
        <topology evidence="8">Multi-pass membrane protein</topology>
    </subcellularLocation>
</comment>
<dbReference type="EMBL" id="JACMYH010000001">
    <property type="protein sequence ID" value="MBC2678058.1"/>
    <property type="molecule type" value="Genomic_DNA"/>
</dbReference>
<dbReference type="Gene3D" id="1.10.3720.10">
    <property type="entry name" value="MetI-like"/>
    <property type="match status" value="1"/>
</dbReference>
<dbReference type="SUPFAM" id="SSF161098">
    <property type="entry name" value="MetI-like"/>
    <property type="match status" value="1"/>
</dbReference>
<comment type="similarity">
    <text evidence="8">Belongs to the binding-protein-dependent transport system permease family.</text>
</comment>
<evidence type="ECO:0000256" key="2">
    <source>
        <dbReference type="ARBA" id="ARBA00022448"/>
    </source>
</evidence>
<reference evidence="10 11" key="1">
    <citation type="submission" date="2020-08" db="EMBL/GenBank/DDBJ databases">
        <title>Pseudomonas sp. nov.</title>
        <authorList>
            <person name="Gieschler S."/>
            <person name="Fiedler G."/>
            <person name="Brinks E."/>
            <person name="Boehnlein C."/>
            <person name="Franz C.M.A.P."/>
            <person name="Kabisch J."/>
        </authorList>
    </citation>
    <scope>NUCLEOTIDE SEQUENCE [LARGE SCALE GENOMIC DNA]</scope>
    <source>
        <strain evidence="10 11">MBT-2</strain>
    </source>
</reference>
<protein>
    <submittedName>
        <fullName evidence="10">ABC transporter permease</fullName>
    </submittedName>
</protein>
<dbReference type="InterPro" id="IPR035906">
    <property type="entry name" value="MetI-like_sf"/>
</dbReference>
<comment type="caution">
    <text evidence="10">The sequence shown here is derived from an EMBL/GenBank/DDBJ whole genome shotgun (WGS) entry which is preliminary data.</text>
</comment>
<evidence type="ECO:0000256" key="7">
    <source>
        <dbReference type="ARBA" id="ARBA00023136"/>
    </source>
</evidence>
<feature type="transmembrane region" description="Helical" evidence="8">
    <location>
        <begin position="76"/>
        <end position="98"/>
    </location>
</feature>
<dbReference type="GO" id="GO:0055085">
    <property type="term" value="P:transmembrane transport"/>
    <property type="evidence" value="ECO:0007669"/>
    <property type="project" value="InterPro"/>
</dbReference>
<keyword evidence="3" id="KW-1003">Cell membrane</keyword>
<evidence type="ECO:0000256" key="4">
    <source>
        <dbReference type="ARBA" id="ARBA00022519"/>
    </source>
</evidence>
<gene>
    <name evidence="10" type="ORF">H7993_06590</name>
</gene>